<dbReference type="Proteomes" id="UP000288716">
    <property type="component" value="Unassembled WGS sequence"/>
</dbReference>
<evidence type="ECO:0000256" key="4">
    <source>
        <dbReference type="ARBA" id="ARBA00023157"/>
    </source>
</evidence>
<gene>
    <name evidence="6" type="ORF">B4U80_03607</name>
</gene>
<dbReference type="GO" id="GO:0046872">
    <property type="term" value="F:metal ion binding"/>
    <property type="evidence" value="ECO:0007669"/>
    <property type="project" value="UniProtKB-KW"/>
</dbReference>
<evidence type="ECO:0000256" key="2">
    <source>
        <dbReference type="ARBA" id="ARBA00022723"/>
    </source>
</evidence>
<protein>
    <submittedName>
        <fullName evidence="6">Sphingomyelinase D-like protein</fullName>
    </submittedName>
</protein>
<evidence type="ECO:0000256" key="5">
    <source>
        <dbReference type="ARBA" id="ARBA00023239"/>
    </source>
</evidence>
<dbReference type="GO" id="GO:0016829">
    <property type="term" value="F:lyase activity"/>
    <property type="evidence" value="ECO:0007669"/>
    <property type="project" value="UniProtKB-KW"/>
</dbReference>
<dbReference type="InterPro" id="IPR017946">
    <property type="entry name" value="PLC-like_Pdiesterase_TIM-brl"/>
</dbReference>
<evidence type="ECO:0000256" key="1">
    <source>
        <dbReference type="ARBA" id="ARBA00000110"/>
    </source>
</evidence>
<evidence type="ECO:0000313" key="7">
    <source>
        <dbReference type="Proteomes" id="UP000288716"/>
    </source>
</evidence>
<dbReference type="AlphaFoldDB" id="A0A443SE72"/>
<keyword evidence="2" id="KW-0479">Metal-binding</keyword>
<evidence type="ECO:0000256" key="3">
    <source>
        <dbReference type="ARBA" id="ARBA00022842"/>
    </source>
</evidence>
<dbReference type="Gene3D" id="3.20.20.190">
    <property type="entry name" value="Phosphatidylinositol (PI) phosphodiesterase"/>
    <property type="match status" value="1"/>
</dbReference>
<dbReference type="EMBL" id="NCKV01003358">
    <property type="protein sequence ID" value="RWS25815.1"/>
    <property type="molecule type" value="Genomic_DNA"/>
</dbReference>
<sequence length="197" mass="23403">MLDLKTNQMEENDLVAGGKNLFNIVYENLFDSLKSQTKIKVLLAVELTKHKKLITSFIREAKNKDINFGNKVGWQISNNEYLEDIDKMWRQIKVVKRIWYSDGARNCKSADRQEDRLKKITNRRDNCDLDVNQYCPRKINLWTIDRKFNMRKTLRLNVDAIVTNLPKDMNEVLDEEEFRNAFRLATTNDNPWIIYKP</sequence>
<comment type="catalytic activity">
    <reaction evidence="1">
        <text>an N-(acyl)-sphingosylphosphoethanolamine = an N-(acyl)-sphingosyl-1,3-cyclic phosphate + ethanolamine</text>
        <dbReference type="Rhea" id="RHEA:60648"/>
        <dbReference type="ChEBI" id="CHEBI:57603"/>
        <dbReference type="ChEBI" id="CHEBI:143891"/>
        <dbReference type="ChEBI" id="CHEBI:143892"/>
    </reaction>
</comment>
<keyword evidence="5" id="KW-0456">Lyase</keyword>
<dbReference type="VEuPathDB" id="VectorBase:LDEU006226"/>
<evidence type="ECO:0000313" key="6">
    <source>
        <dbReference type="EMBL" id="RWS25815.1"/>
    </source>
</evidence>
<proteinExistence type="predicted"/>
<dbReference type="GO" id="GO:0006629">
    <property type="term" value="P:lipid metabolic process"/>
    <property type="evidence" value="ECO:0007669"/>
    <property type="project" value="InterPro"/>
</dbReference>
<comment type="caution">
    <text evidence="6">The sequence shown here is derived from an EMBL/GenBank/DDBJ whole genome shotgun (WGS) entry which is preliminary data.</text>
</comment>
<reference evidence="6 7" key="1">
    <citation type="journal article" date="2018" name="Gigascience">
        <title>Genomes of trombidid mites reveal novel predicted allergens and laterally-transferred genes associated with secondary metabolism.</title>
        <authorList>
            <person name="Dong X."/>
            <person name="Chaisiri K."/>
            <person name="Xia D."/>
            <person name="Armstrong S.D."/>
            <person name="Fang Y."/>
            <person name="Donnelly M.J."/>
            <person name="Kadowaki T."/>
            <person name="McGarry J.W."/>
            <person name="Darby A.C."/>
            <person name="Makepeace B.L."/>
        </authorList>
    </citation>
    <scope>NUCLEOTIDE SEQUENCE [LARGE SCALE GENOMIC DNA]</scope>
    <source>
        <strain evidence="6">UoL-UT</strain>
    </source>
</reference>
<organism evidence="6 7">
    <name type="scientific">Leptotrombidium deliense</name>
    <dbReference type="NCBI Taxonomy" id="299467"/>
    <lineage>
        <taxon>Eukaryota</taxon>
        <taxon>Metazoa</taxon>
        <taxon>Ecdysozoa</taxon>
        <taxon>Arthropoda</taxon>
        <taxon>Chelicerata</taxon>
        <taxon>Arachnida</taxon>
        <taxon>Acari</taxon>
        <taxon>Acariformes</taxon>
        <taxon>Trombidiformes</taxon>
        <taxon>Prostigmata</taxon>
        <taxon>Anystina</taxon>
        <taxon>Parasitengona</taxon>
        <taxon>Trombiculoidea</taxon>
        <taxon>Trombiculidae</taxon>
        <taxon>Leptotrombidium</taxon>
    </lineage>
</organism>
<dbReference type="OrthoDB" id="1058301at2759"/>
<keyword evidence="4" id="KW-1015">Disulfide bond</keyword>
<keyword evidence="7" id="KW-1185">Reference proteome</keyword>
<name>A0A443SE72_9ACAR</name>
<keyword evidence="3" id="KW-0460">Magnesium</keyword>
<accession>A0A443SE72</accession>
<dbReference type="GO" id="GO:0008081">
    <property type="term" value="F:phosphoric diester hydrolase activity"/>
    <property type="evidence" value="ECO:0007669"/>
    <property type="project" value="InterPro"/>
</dbReference>